<dbReference type="GO" id="GO:0004601">
    <property type="term" value="F:peroxidase activity"/>
    <property type="evidence" value="ECO:0007669"/>
    <property type="project" value="TreeGrafter"/>
</dbReference>
<dbReference type="InterPro" id="IPR011254">
    <property type="entry name" value="Prismane-like_sf"/>
</dbReference>
<dbReference type="Proteomes" id="UP000199476">
    <property type="component" value="Unassembled WGS sequence"/>
</dbReference>
<dbReference type="Gene3D" id="1.20.1270.30">
    <property type="match status" value="1"/>
</dbReference>
<dbReference type="GO" id="GO:0042542">
    <property type="term" value="P:response to hydrogen peroxide"/>
    <property type="evidence" value="ECO:0007669"/>
    <property type="project" value="TreeGrafter"/>
</dbReference>
<dbReference type="InterPro" id="IPR010047">
    <property type="entry name" value="CODH"/>
</dbReference>
<feature type="binding site" evidence="10">
    <location>
        <position position="456"/>
    </location>
    <ligand>
        <name>[Ni-4Fe-4S] cluster</name>
        <dbReference type="ChEBI" id="CHEBI:47739"/>
    </ligand>
</feature>
<reference evidence="12 13" key="1">
    <citation type="submission" date="2016-10" db="EMBL/GenBank/DDBJ databases">
        <authorList>
            <person name="de Groot N.N."/>
        </authorList>
    </citation>
    <scope>NUCLEOTIDE SEQUENCE [LARGE SCALE GENOMIC DNA]</scope>
    <source>
        <strain evidence="12 13">SLAS-1</strain>
    </source>
</reference>
<feature type="binding site" evidence="10">
    <location>
        <position position="52"/>
    </location>
    <ligand>
        <name>[4Fe-4S] cluster</name>
        <dbReference type="ChEBI" id="CHEBI:49883"/>
        <label>2</label>
    </ligand>
</feature>
<evidence type="ECO:0000256" key="3">
    <source>
        <dbReference type="ARBA" id="ARBA00022596"/>
    </source>
</evidence>
<evidence type="ECO:0000256" key="4">
    <source>
        <dbReference type="ARBA" id="ARBA00022723"/>
    </source>
</evidence>
<dbReference type="Pfam" id="PF03063">
    <property type="entry name" value="Prismane"/>
    <property type="match status" value="1"/>
</dbReference>
<dbReference type="InterPro" id="IPR004137">
    <property type="entry name" value="HCP/CODH"/>
</dbReference>
<keyword evidence="7 9" id="KW-0411">Iron-sulfur</keyword>
<dbReference type="EC" id="1.2.7.4" evidence="9"/>
<dbReference type="PIRSF" id="PIRSF005023">
    <property type="entry name" value="CODH"/>
    <property type="match status" value="1"/>
</dbReference>
<dbReference type="GO" id="GO:0050418">
    <property type="term" value="F:hydroxylamine reductase activity"/>
    <property type="evidence" value="ECO:0007669"/>
    <property type="project" value="TreeGrafter"/>
</dbReference>
<feature type="binding site" evidence="10">
    <location>
        <position position="272"/>
    </location>
    <ligand>
        <name>[Ni-4Fe-4S] cluster</name>
        <dbReference type="ChEBI" id="CHEBI:47739"/>
    </ligand>
</feature>
<feature type="binding site" evidence="10">
    <location>
        <position position="60"/>
    </location>
    <ligand>
        <name>[4Fe-4S] cluster</name>
        <dbReference type="ChEBI" id="CHEBI:49883"/>
        <label>2</label>
    </ligand>
</feature>
<dbReference type="GO" id="GO:0051539">
    <property type="term" value="F:4 iron, 4 sulfur cluster binding"/>
    <property type="evidence" value="ECO:0007669"/>
    <property type="project" value="UniProtKB-UniRule"/>
</dbReference>
<keyword evidence="5 9" id="KW-0560">Oxidoreductase</keyword>
<dbReference type="EMBL" id="FNGO01000001">
    <property type="protein sequence ID" value="SDL08217.1"/>
    <property type="molecule type" value="Genomic_DNA"/>
</dbReference>
<proteinExistence type="predicted"/>
<dbReference type="PANTHER" id="PTHR30109:SF4">
    <property type="entry name" value="CARBON MONOXIDE DEHYDROGENASE"/>
    <property type="match status" value="1"/>
</dbReference>
<keyword evidence="2 9" id="KW-0004">4Fe-4S</keyword>
<dbReference type="GO" id="GO:0006091">
    <property type="term" value="P:generation of precursor metabolites and energy"/>
    <property type="evidence" value="ECO:0007669"/>
    <property type="project" value="InterPro"/>
</dbReference>
<sequence length="663" mass="72296">MSEEKKNNEEMTDDMASRSALENARDSGVSTAWDRYEQQKPQCNFGTEGICCRICNMGPCRIIPGRQEEGVCGADAATIVARNFVRMIVGGSSAHSDHGRGVAQTFLEAAKGEAPGYEIKNEEKLKEVAETFDVETEDRDINEIAIEVGEKAVASFGSQEGELEFISRAPEKRKDIWRRNGVVPRGIDIENVEAMHRTTMGVDQDYKNILKQGTKAALADGWGGSMIATELQDILFGTPGQPEKGGKKDAVKFDANLGVLDENMVNLVVHGHEPLISEMIAIAAQEEEIQEYAREKGAEGINISGICCTANELLQRHGIPVAGNFLQQELAISTGAVDMMMVDVQCIMQSLERMLPDYHTKLVTTTEKAKMPMAEHIEFDESQPLESARELLKAAIDNFPKREGVNIPEESEKALAGFSHEFIKYMLGGSYRSSYWPLNSNIKDGKIRGVAGVVGCNNAAMPLDKMHVPMVEELIANNVLVVQTGCAAIASAKAGLMQPETALEKAGDGLAEVCEAVGIPPVLHAGACVDNSRILNALAEMVNVGQENSRLNIGDDVSELPVAGAAPEWMSEKAIAIGHYFVTSGVYTVFGGDFPTVGSEVFTEYLFDEIEDIYGATWDVAETPSEMAGKMIDHIDKKREELGIGEGAERVLFDMDMRREMQE</sequence>
<organism evidence="12 13">
    <name type="scientific">Halarsenatibacter silvermanii</name>
    <dbReference type="NCBI Taxonomy" id="321763"/>
    <lineage>
        <taxon>Bacteria</taxon>
        <taxon>Bacillati</taxon>
        <taxon>Bacillota</taxon>
        <taxon>Clostridia</taxon>
        <taxon>Halanaerobiales</taxon>
        <taxon>Halarsenatibacteraceae</taxon>
        <taxon>Halarsenatibacter</taxon>
    </lineage>
</organism>
<dbReference type="InterPro" id="IPR016099">
    <property type="entry name" value="Prismane-like_a/b-sand"/>
</dbReference>
<dbReference type="RefSeq" id="WP_089757612.1">
    <property type="nucleotide sequence ID" value="NZ_FNGO01000001.1"/>
</dbReference>
<evidence type="ECO:0000256" key="10">
    <source>
        <dbReference type="PIRSR" id="PIRSR005023-1"/>
    </source>
</evidence>
<dbReference type="NCBIfam" id="TIGR01702">
    <property type="entry name" value="CO_DH_cata"/>
    <property type="match status" value="1"/>
</dbReference>
<evidence type="ECO:0000256" key="9">
    <source>
        <dbReference type="PIRNR" id="PIRNR005023"/>
    </source>
</evidence>
<protein>
    <recommendedName>
        <fullName evidence="9">Carbon monoxide dehydrogenase</fullName>
        <ecNumber evidence="9">1.2.7.4</ecNumber>
    </recommendedName>
</protein>
<dbReference type="Gene3D" id="3.40.50.2030">
    <property type="match status" value="2"/>
</dbReference>
<dbReference type="GO" id="GO:0043885">
    <property type="term" value="F:anaerobic carbon-monoxide dehydrogenase activity"/>
    <property type="evidence" value="ECO:0007669"/>
    <property type="project" value="UniProtKB-UniRule"/>
</dbReference>
<evidence type="ECO:0000256" key="8">
    <source>
        <dbReference type="ARBA" id="ARBA00048733"/>
    </source>
</evidence>
<evidence type="ECO:0000256" key="7">
    <source>
        <dbReference type="ARBA" id="ARBA00023014"/>
    </source>
</evidence>
<dbReference type="STRING" id="321763.SAMN04488692_101108"/>
<dbReference type="AlphaFoldDB" id="A0A1G9H5I5"/>
<dbReference type="OrthoDB" id="5478720at2"/>
<feature type="binding site" evidence="10">
    <location>
        <position position="346"/>
    </location>
    <ligand>
        <name>[Ni-4Fe-4S] cluster</name>
        <dbReference type="ChEBI" id="CHEBI:47739"/>
    </ligand>
</feature>
<feature type="binding site" evidence="10">
    <location>
        <position position="43"/>
    </location>
    <ligand>
        <name>[4Fe-4S] cluster</name>
        <dbReference type="ChEBI" id="CHEBI:49883"/>
        <label>1</label>
        <note>ligand shared between dimeric partners</note>
    </ligand>
</feature>
<feature type="binding site" evidence="10">
    <location>
        <position position="486"/>
    </location>
    <ligand>
        <name>[Ni-4Fe-4S] cluster</name>
        <dbReference type="ChEBI" id="CHEBI:47739"/>
    </ligand>
</feature>
<dbReference type="InterPro" id="IPR016101">
    <property type="entry name" value="CO_DH_a-bundle"/>
</dbReference>
<keyword evidence="4 9" id="KW-0479">Metal-binding</keyword>
<dbReference type="PANTHER" id="PTHR30109">
    <property type="entry name" value="HYDROXYLAMINE REDUCTASE"/>
    <property type="match status" value="1"/>
</dbReference>
<keyword evidence="13" id="KW-1185">Reference proteome</keyword>
<dbReference type="GO" id="GO:0016151">
    <property type="term" value="F:nickel cation binding"/>
    <property type="evidence" value="ECO:0007669"/>
    <property type="project" value="InterPro"/>
</dbReference>
<gene>
    <name evidence="12" type="ORF">SAMN04488692_101108</name>
</gene>
<keyword evidence="6 9" id="KW-0408">Iron</keyword>
<feature type="binding site" evidence="10">
    <location>
        <position position="308"/>
    </location>
    <ligand>
        <name>[Ni-4Fe-4S] cluster</name>
        <dbReference type="ChEBI" id="CHEBI:47739"/>
    </ligand>
</feature>
<keyword evidence="3 10" id="KW-0533">Nickel</keyword>
<evidence type="ECO:0000256" key="5">
    <source>
        <dbReference type="ARBA" id="ARBA00023002"/>
    </source>
</evidence>
<feature type="region of interest" description="Disordered" evidence="11">
    <location>
        <begin position="1"/>
        <end position="26"/>
    </location>
</feature>
<evidence type="ECO:0000256" key="11">
    <source>
        <dbReference type="SAM" id="MobiDB-lite"/>
    </source>
</evidence>
<evidence type="ECO:0000256" key="6">
    <source>
        <dbReference type="ARBA" id="ARBA00023004"/>
    </source>
</evidence>
<feature type="binding site" evidence="10">
    <location>
        <position position="528"/>
    </location>
    <ligand>
        <name>[Ni-4Fe-4S] cluster</name>
        <dbReference type="ChEBI" id="CHEBI:47739"/>
    </ligand>
</feature>
<comment type="catalytic activity">
    <reaction evidence="8 9">
        <text>CO + 2 oxidized [2Fe-2S]-[ferredoxin] + H2O = 2 reduced [2Fe-2S]-[ferredoxin] + CO2 + 2 H(+)</text>
        <dbReference type="Rhea" id="RHEA:21040"/>
        <dbReference type="Rhea" id="RHEA-COMP:10000"/>
        <dbReference type="Rhea" id="RHEA-COMP:10001"/>
        <dbReference type="ChEBI" id="CHEBI:15377"/>
        <dbReference type="ChEBI" id="CHEBI:15378"/>
        <dbReference type="ChEBI" id="CHEBI:16526"/>
        <dbReference type="ChEBI" id="CHEBI:17245"/>
        <dbReference type="ChEBI" id="CHEBI:33737"/>
        <dbReference type="ChEBI" id="CHEBI:33738"/>
        <dbReference type="EC" id="1.2.7.4"/>
    </reaction>
</comment>
<evidence type="ECO:0000256" key="2">
    <source>
        <dbReference type="ARBA" id="ARBA00022485"/>
    </source>
</evidence>
<name>A0A1G9H5I5_9FIRM</name>
<feature type="binding site" evidence="10">
    <location>
        <position position="55"/>
    </location>
    <ligand>
        <name>[4Fe-4S] cluster</name>
        <dbReference type="ChEBI" id="CHEBI:49883"/>
        <label>2</label>
    </ligand>
</feature>
<evidence type="ECO:0000313" key="12">
    <source>
        <dbReference type="EMBL" id="SDL08217.1"/>
    </source>
</evidence>
<feature type="binding site" evidence="10">
    <location>
        <position position="51"/>
    </location>
    <ligand>
        <name>[4Fe-4S] cluster</name>
        <dbReference type="ChEBI" id="CHEBI:49883"/>
        <label>1</label>
        <note>ligand shared between dimeric partners</note>
    </ligand>
</feature>
<accession>A0A1G9H5I5</accession>
<evidence type="ECO:0000256" key="1">
    <source>
        <dbReference type="ARBA" id="ARBA00001966"/>
    </source>
</evidence>
<comment type="cofactor">
    <cofactor evidence="1">
        <name>[4Fe-4S] cluster</name>
        <dbReference type="ChEBI" id="CHEBI:49883"/>
    </cofactor>
</comment>
<feature type="binding site" evidence="10">
    <location>
        <position position="72"/>
    </location>
    <ligand>
        <name>[4Fe-4S] cluster</name>
        <dbReference type="ChEBI" id="CHEBI:49883"/>
        <label>2</label>
    </ligand>
</feature>
<evidence type="ECO:0000313" key="13">
    <source>
        <dbReference type="Proteomes" id="UP000199476"/>
    </source>
</evidence>
<dbReference type="SUPFAM" id="SSF56821">
    <property type="entry name" value="Prismane protein-like"/>
    <property type="match status" value="1"/>
</dbReference>